<name>A0A402AX14_9CHLR</name>
<keyword evidence="1" id="KW-0812">Transmembrane</keyword>
<evidence type="ECO:0000313" key="3">
    <source>
        <dbReference type="Proteomes" id="UP000287188"/>
    </source>
</evidence>
<dbReference type="Proteomes" id="UP000287188">
    <property type="component" value="Unassembled WGS sequence"/>
</dbReference>
<keyword evidence="1" id="KW-1133">Transmembrane helix</keyword>
<feature type="transmembrane region" description="Helical" evidence="1">
    <location>
        <begin position="37"/>
        <end position="58"/>
    </location>
</feature>
<sequence>MKNKVLLILLAIEIIITVFGGISFIKSGMRGDSLSYYGWAFFLFLMAFFGIWLFIALFKKQE</sequence>
<comment type="caution">
    <text evidence="2">The sequence shown here is derived from an EMBL/GenBank/DDBJ whole genome shotgun (WGS) entry which is preliminary data.</text>
</comment>
<dbReference type="EMBL" id="BIFS01000002">
    <property type="protein sequence ID" value="GCE23593.1"/>
    <property type="molecule type" value="Genomic_DNA"/>
</dbReference>
<proteinExistence type="predicted"/>
<accession>A0A402AX14</accession>
<organism evidence="2 3">
    <name type="scientific">Dictyobacter kobayashii</name>
    <dbReference type="NCBI Taxonomy" id="2014872"/>
    <lineage>
        <taxon>Bacteria</taxon>
        <taxon>Bacillati</taxon>
        <taxon>Chloroflexota</taxon>
        <taxon>Ktedonobacteria</taxon>
        <taxon>Ktedonobacterales</taxon>
        <taxon>Dictyobacteraceae</taxon>
        <taxon>Dictyobacter</taxon>
    </lineage>
</organism>
<gene>
    <name evidence="2" type="ORF">KDK_73930</name>
</gene>
<dbReference type="AlphaFoldDB" id="A0A402AX14"/>
<feature type="transmembrane region" description="Helical" evidence="1">
    <location>
        <begin position="5"/>
        <end position="25"/>
    </location>
</feature>
<evidence type="ECO:0000313" key="2">
    <source>
        <dbReference type="EMBL" id="GCE23593.1"/>
    </source>
</evidence>
<keyword evidence="1" id="KW-0472">Membrane</keyword>
<evidence type="ECO:0000256" key="1">
    <source>
        <dbReference type="SAM" id="Phobius"/>
    </source>
</evidence>
<keyword evidence="3" id="KW-1185">Reference proteome</keyword>
<reference evidence="3" key="1">
    <citation type="submission" date="2018-12" db="EMBL/GenBank/DDBJ databases">
        <title>Tengunoibacter tsumagoiensis gen. nov., sp. nov., Dictyobacter kobayashii sp. nov., D. alpinus sp. nov., and D. joshuensis sp. nov. and description of Dictyobacteraceae fam. nov. within the order Ktedonobacterales isolated from Tengu-no-mugimeshi.</title>
        <authorList>
            <person name="Wang C.M."/>
            <person name="Zheng Y."/>
            <person name="Sakai Y."/>
            <person name="Toyoda A."/>
            <person name="Minakuchi Y."/>
            <person name="Abe K."/>
            <person name="Yokota A."/>
            <person name="Yabe S."/>
        </authorList>
    </citation>
    <scope>NUCLEOTIDE SEQUENCE [LARGE SCALE GENOMIC DNA]</scope>
    <source>
        <strain evidence="3">Uno11</strain>
    </source>
</reference>
<protein>
    <submittedName>
        <fullName evidence="2">Uncharacterized protein</fullName>
    </submittedName>
</protein>
<dbReference type="RefSeq" id="WP_126556993.1">
    <property type="nucleotide sequence ID" value="NZ_BIFS01000002.1"/>
</dbReference>